<organism evidence="7 8">
    <name type="scientific">Stagnihabitans tardus</name>
    <dbReference type="NCBI Taxonomy" id="2699202"/>
    <lineage>
        <taxon>Bacteria</taxon>
        <taxon>Pseudomonadati</taxon>
        <taxon>Pseudomonadota</taxon>
        <taxon>Alphaproteobacteria</taxon>
        <taxon>Rhodobacterales</taxon>
        <taxon>Paracoccaceae</taxon>
        <taxon>Stagnihabitans</taxon>
    </lineage>
</organism>
<evidence type="ECO:0000256" key="4">
    <source>
        <dbReference type="ARBA" id="ARBA00023136"/>
    </source>
</evidence>
<evidence type="ECO:0000256" key="2">
    <source>
        <dbReference type="ARBA" id="ARBA00022692"/>
    </source>
</evidence>
<dbReference type="Pfam" id="PF07690">
    <property type="entry name" value="MFS_1"/>
    <property type="match status" value="1"/>
</dbReference>
<dbReference type="PANTHER" id="PTHR23514">
    <property type="entry name" value="BYPASS OF STOP CODON PROTEIN 6"/>
    <property type="match status" value="1"/>
</dbReference>
<dbReference type="SUPFAM" id="SSF103473">
    <property type="entry name" value="MFS general substrate transporter"/>
    <property type="match status" value="1"/>
</dbReference>
<keyword evidence="8" id="KW-1185">Reference proteome</keyword>
<gene>
    <name evidence="7" type="ORF">GV832_09795</name>
</gene>
<dbReference type="Gene3D" id="1.20.1250.20">
    <property type="entry name" value="MFS general substrate transporter like domains"/>
    <property type="match status" value="2"/>
</dbReference>
<evidence type="ECO:0000259" key="6">
    <source>
        <dbReference type="PROSITE" id="PS50850"/>
    </source>
</evidence>
<dbReference type="GO" id="GO:0022857">
    <property type="term" value="F:transmembrane transporter activity"/>
    <property type="evidence" value="ECO:0007669"/>
    <property type="project" value="InterPro"/>
</dbReference>
<dbReference type="PROSITE" id="PS50850">
    <property type="entry name" value="MFS"/>
    <property type="match status" value="1"/>
</dbReference>
<accession>A0AAE4YCR9</accession>
<name>A0AAE4YCR9_9RHOB</name>
<comment type="caution">
    <text evidence="7">The sequence shown here is derived from an EMBL/GenBank/DDBJ whole genome shotgun (WGS) entry which is preliminary data.</text>
</comment>
<evidence type="ECO:0000313" key="7">
    <source>
        <dbReference type="EMBL" id="NBZ87869.1"/>
    </source>
</evidence>
<dbReference type="PANTHER" id="PTHR23514:SF13">
    <property type="entry name" value="INNER MEMBRANE PROTEIN YBJJ"/>
    <property type="match status" value="1"/>
</dbReference>
<dbReference type="InterPro" id="IPR051788">
    <property type="entry name" value="MFS_Transporter"/>
</dbReference>
<feature type="transmembrane region" description="Helical" evidence="5">
    <location>
        <begin position="190"/>
        <end position="211"/>
    </location>
</feature>
<evidence type="ECO:0000256" key="3">
    <source>
        <dbReference type="ARBA" id="ARBA00022989"/>
    </source>
</evidence>
<dbReference type="CDD" id="cd17393">
    <property type="entry name" value="MFS_MosC_like"/>
    <property type="match status" value="1"/>
</dbReference>
<feature type="transmembrane region" description="Helical" evidence="5">
    <location>
        <begin position="352"/>
        <end position="372"/>
    </location>
</feature>
<dbReference type="Proteomes" id="UP001193501">
    <property type="component" value="Unassembled WGS sequence"/>
</dbReference>
<dbReference type="InterPro" id="IPR036259">
    <property type="entry name" value="MFS_trans_sf"/>
</dbReference>
<feature type="transmembrane region" description="Helical" evidence="5">
    <location>
        <begin position="288"/>
        <end position="310"/>
    </location>
</feature>
<comment type="subcellular location">
    <subcellularLocation>
        <location evidence="1">Membrane</location>
        <topology evidence="1">Multi-pass membrane protein</topology>
    </subcellularLocation>
</comment>
<dbReference type="EMBL" id="JAABNR010000008">
    <property type="protein sequence ID" value="NBZ87869.1"/>
    <property type="molecule type" value="Genomic_DNA"/>
</dbReference>
<keyword evidence="2 5" id="KW-0812">Transmembrane</keyword>
<keyword evidence="4 5" id="KW-0472">Membrane</keyword>
<dbReference type="GO" id="GO:0016020">
    <property type="term" value="C:membrane"/>
    <property type="evidence" value="ECO:0007669"/>
    <property type="project" value="UniProtKB-SubCell"/>
</dbReference>
<dbReference type="InterPro" id="IPR011701">
    <property type="entry name" value="MFS"/>
</dbReference>
<feature type="transmembrane region" description="Helical" evidence="5">
    <location>
        <begin position="130"/>
        <end position="151"/>
    </location>
</feature>
<feature type="transmembrane region" description="Helical" evidence="5">
    <location>
        <begin position="94"/>
        <end position="118"/>
    </location>
</feature>
<dbReference type="InterPro" id="IPR020846">
    <property type="entry name" value="MFS_dom"/>
</dbReference>
<feature type="domain" description="Major facilitator superfamily (MFS) profile" evidence="6">
    <location>
        <begin position="196"/>
        <end position="376"/>
    </location>
</feature>
<protein>
    <submittedName>
        <fullName evidence="7">MFS transporter</fullName>
    </submittedName>
</protein>
<sequence length="376" mass="38122">MTAMTDLRLARAPLASFFAMGILWGSFAADLPDIKTTLGVDETRLGALLLMTPLAALIAMALSGRIARGLGTLALPLSTLAMALAFMVPGQVPIWYLFPLAMLFCGASTGAVDVLMNARIAALEAGGRSLMTLAHAAYSFGYAGGALGTGALRTLGLGPGGVLLTMGGVAALVALLCFEGQRIEGLTKGARVRLGLVPLIGGGIVLIAFLTENAAEYWSALHIEQTLGGSPAFGSAAPALLALTMGIARIAGHGLADRVGAGRLLTLGAGISACGAMIIATAPGAPVAYLGFVVMGLGSSVIAPTAFTLVGRLSPPQDRARAIQAATMLGYSGYFVGPPGLGLIAGTFGLRAAFVAAAMALCLTWVLVWTLARVRR</sequence>
<feature type="transmembrane region" description="Helical" evidence="5">
    <location>
        <begin position="231"/>
        <end position="252"/>
    </location>
</feature>
<feature type="transmembrane region" description="Helical" evidence="5">
    <location>
        <begin position="157"/>
        <end position="178"/>
    </location>
</feature>
<reference evidence="7" key="1">
    <citation type="submission" date="2020-01" db="EMBL/GenBank/DDBJ databases">
        <authorList>
            <person name="Chen W.-M."/>
        </authorList>
    </citation>
    <scope>NUCLEOTIDE SEQUENCE</scope>
    <source>
        <strain evidence="7">CYK-10</strain>
    </source>
</reference>
<feature type="transmembrane region" description="Helical" evidence="5">
    <location>
        <begin position="69"/>
        <end position="88"/>
    </location>
</feature>
<feature type="transmembrane region" description="Helical" evidence="5">
    <location>
        <begin position="44"/>
        <end position="62"/>
    </location>
</feature>
<evidence type="ECO:0000256" key="1">
    <source>
        <dbReference type="ARBA" id="ARBA00004141"/>
    </source>
</evidence>
<keyword evidence="3 5" id="KW-1133">Transmembrane helix</keyword>
<feature type="transmembrane region" description="Helical" evidence="5">
    <location>
        <begin position="322"/>
        <end position="346"/>
    </location>
</feature>
<evidence type="ECO:0000256" key="5">
    <source>
        <dbReference type="SAM" id="Phobius"/>
    </source>
</evidence>
<evidence type="ECO:0000313" key="8">
    <source>
        <dbReference type="Proteomes" id="UP001193501"/>
    </source>
</evidence>
<dbReference type="AlphaFoldDB" id="A0AAE4YCR9"/>
<proteinExistence type="predicted"/>
<feature type="transmembrane region" description="Helical" evidence="5">
    <location>
        <begin position="264"/>
        <end position="282"/>
    </location>
</feature>